<keyword evidence="2" id="KW-1185">Reference proteome</keyword>
<protein>
    <submittedName>
        <fullName evidence="1">Uncharacterized protein</fullName>
    </submittedName>
</protein>
<name>A0A212FJY0_DANPL</name>
<sequence>SYGFVRRDVAQMDTNPLDSFQKNMDRFRACVDQSLATAVGDINEKQLQPIFNLLGEQLNRFSKAFDALTAPSQKLKTDNR</sequence>
<gene>
    <name evidence="1" type="ORF">KGM_210760B</name>
</gene>
<evidence type="ECO:0000313" key="2">
    <source>
        <dbReference type="Proteomes" id="UP000007151"/>
    </source>
</evidence>
<accession>A0A212FJY0</accession>
<proteinExistence type="predicted"/>
<dbReference type="KEGG" id="dpl:KGM_210760B"/>
<organism evidence="1 2">
    <name type="scientific">Danaus plexippus plexippus</name>
    <dbReference type="NCBI Taxonomy" id="278856"/>
    <lineage>
        <taxon>Eukaryota</taxon>
        <taxon>Metazoa</taxon>
        <taxon>Ecdysozoa</taxon>
        <taxon>Arthropoda</taxon>
        <taxon>Hexapoda</taxon>
        <taxon>Insecta</taxon>
        <taxon>Pterygota</taxon>
        <taxon>Neoptera</taxon>
        <taxon>Endopterygota</taxon>
        <taxon>Lepidoptera</taxon>
        <taxon>Glossata</taxon>
        <taxon>Ditrysia</taxon>
        <taxon>Papilionoidea</taxon>
        <taxon>Nymphalidae</taxon>
        <taxon>Danainae</taxon>
        <taxon>Danaini</taxon>
        <taxon>Danaina</taxon>
        <taxon>Danaus</taxon>
        <taxon>Danaus</taxon>
    </lineage>
</organism>
<feature type="non-terminal residue" evidence="1">
    <location>
        <position position="1"/>
    </location>
</feature>
<evidence type="ECO:0000313" key="1">
    <source>
        <dbReference type="EMBL" id="OWR54041.1"/>
    </source>
</evidence>
<dbReference type="EMBL" id="AGBW02008198">
    <property type="protein sequence ID" value="OWR54041.1"/>
    <property type="molecule type" value="Genomic_DNA"/>
</dbReference>
<comment type="caution">
    <text evidence="1">The sequence shown here is derived from an EMBL/GenBank/DDBJ whole genome shotgun (WGS) entry which is preliminary data.</text>
</comment>
<dbReference type="Proteomes" id="UP000007151">
    <property type="component" value="Unassembled WGS sequence"/>
</dbReference>
<dbReference type="AlphaFoldDB" id="A0A212FJY0"/>
<reference evidence="1 2" key="1">
    <citation type="journal article" date="2011" name="Cell">
        <title>The monarch butterfly genome yields insights into long-distance migration.</title>
        <authorList>
            <person name="Zhan S."/>
            <person name="Merlin C."/>
            <person name="Boore J.L."/>
            <person name="Reppert S.M."/>
        </authorList>
    </citation>
    <scope>NUCLEOTIDE SEQUENCE [LARGE SCALE GENOMIC DNA]</scope>
    <source>
        <strain evidence="1">F-2</strain>
    </source>
</reference>
<dbReference type="InParanoid" id="A0A212FJY0"/>